<evidence type="ECO:0000256" key="1">
    <source>
        <dbReference type="ARBA" id="ARBA00004459"/>
    </source>
</evidence>
<dbReference type="SUPFAM" id="SSF63515">
    <property type="entry name" value="Outer surface protein C (OspC)"/>
    <property type="match status" value="1"/>
</dbReference>
<dbReference type="EMBL" id="CP132469">
    <property type="protein sequence ID" value="WNY69084.1"/>
    <property type="molecule type" value="Genomic_DNA"/>
</dbReference>
<keyword evidence="2 7" id="KW-0732">Signal</keyword>
<evidence type="ECO:0000313" key="8">
    <source>
        <dbReference type="EMBL" id="WNY69084.1"/>
    </source>
</evidence>
<accession>A0ABZ0CPK4</accession>
<reference evidence="8" key="1">
    <citation type="submission" date="2023-07" db="EMBL/GenBank/DDBJ databases">
        <title>Genome sequencing of multiple Borrelia sensu lato isolates.</title>
        <authorList>
            <person name="Mongodin E.F."/>
            <person name="Rudenko N."/>
            <person name="Fraser C.M."/>
            <person name="Schutzer S."/>
            <person name="Luft B."/>
            <person name="Morgan R."/>
            <person name="Chastens S."/>
            <person name="Qiu W."/>
        </authorList>
    </citation>
    <scope>NUCLEOTIDE SEQUENCE [LARGE SCALE GENOMIC DNA]</scope>
    <source>
        <strain evidence="8">PotiB3</strain>
    </source>
</reference>
<keyword evidence="9" id="KW-1185">Reference proteome</keyword>
<gene>
    <name evidence="8" type="ORF">QIA44_04355</name>
</gene>
<evidence type="ECO:0000313" key="9">
    <source>
        <dbReference type="Proteomes" id="UP001301963"/>
    </source>
</evidence>
<feature type="chain" id="PRO_5046448768" evidence="7">
    <location>
        <begin position="24"/>
        <end position="209"/>
    </location>
</feature>
<proteinExistence type="predicted"/>
<keyword evidence="8" id="KW-0614">Plasmid</keyword>
<keyword evidence="6 8" id="KW-0449">Lipoprotein</keyword>
<evidence type="ECO:0000256" key="6">
    <source>
        <dbReference type="ARBA" id="ARBA00023288"/>
    </source>
</evidence>
<dbReference type="PROSITE" id="PS51257">
    <property type="entry name" value="PROKAR_LIPOPROTEIN"/>
    <property type="match status" value="1"/>
</dbReference>
<dbReference type="InterPro" id="IPR001800">
    <property type="entry name" value="Lipoprotein_OspC"/>
</dbReference>
<keyword evidence="4" id="KW-0564">Palmitate</keyword>
<geneLocation type="plasmid" evidence="8 9">
    <name>cp26</name>
</geneLocation>
<keyword evidence="5" id="KW-0998">Cell outer membrane</keyword>
<evidence type="ECO:0000256" key="4">
    <source>
        <dbReference type="ARBA" id="ARBA00023139"/>
    </source>
</evidence>
<evidence type="ECO:0000256" key="5">
    <source>
        <dbReference type="ARBA" id="ARBA00023237"/>
    </source>
</evidence>
<name>A0ABZ0CPK4_9SPIR</name>
<sequence>MKKNTLGAILMTLFLFISCNNSGESEKNSASTTNASLKMPNLTEISKKITDSNAFALAVKEVETLLLSIDELATKARGKKIDQNGLGDMPNHIGSLLAGAYAIAALITEKLSGLKSEKLKRKIDEAKKCSEDFTAKLRENEQQFVDGADDLHVEDAILRTKNPGHNKGALELKKLFESVESLAKEAKKTVTNSIQELTSPVVAETPNKP</sequence>
<evidence type="ECO:0000256" key="7">
    <source>
        <dbReference type="SAM" id="SignalP"/>
    </source>
</evidence>
<comment type="subcellular location">
    <subcellularLocation>
        <location evidence="1">Cell outer membrane</location>
        <topology evidence="1">Lipid-anchor</topology>
    </subcellularLocation>
</comment>
<dbReference type="Pfam" id="PF01441">
    <property type="entry name" value="Lipoprotein_6"/>
    <property type="match status" value="1"/>
</dbReference>
<feature type="signal peptide" evidence="7">
    <location>
        <begin position="1"/>
        <end position="23"/>
    </location>
</feature>
<dbReference type="Gene3D" id="1.20.120.240">
    <property type="entry name" value="Lipoprotein, type 6"/>
    <property type="match status" value="1"/>
</dbReference>
<dbReference type="Proteomes" id="UP001301963">
    <property type="component" value="Plasmid cp26"/>
</dbReference>
<organism evidence="8 9">
    <name type="scientific">Borreliella lusitaniae</name>
    <dbReference type="NCBI Taxonomy" id="100177"/>
    <lineage>
        <taxon>Bacteria</taxon>
        <taxon>Pseudomonadati</taxon>
        <taxon>Spirochaetota</taxon>
        <taxon>Spirochaetia</taxon>
        <taxon>Spirochaetales</taxon>
        <taxon>Borreliaceae</taxon>
        <taxon>Borreliella</taxon>
    </lineage>
</organism>
<protein>
    <submittedName>
        <fullName evidence="8">Vsp/OspC family lipoprotein</fullName>
    </submittedName>
</protein>
<dbReference type="InterPro" id="IPR036437">
    <property type="entry name" value="OspC-like_sf"/>
</dbReference>
<dbReference type="RefSeq" id="WP_316384016.1">
    <property type="nucleotide sequence ID" value="NZ_CP132469.1"/>
</dbReference>
<keyword evidence="3" id="KW-0472">Membrane</keyword>
<evidence type="ECO:0000256" key="3">
    <source>
        <dbReference type="ARBA" id="ARBA00023136"/>
    </source>
</evidence>
<evidence type="ECO:0000256" key="2">
    <source>
        <dbReference type="ARBA" id="ARBA00022729"/>
    </source>
</evidence>